<sequence length="588" mass="66974">MQHDQRNKSTLEMDFFAEYGDVNRYKLQEVIGKGSYGLVCSAIDTHTGEKVAIKKIHDIFEHISDAARILREIKLLRLLRHPDIVEIKHIMLPPPKKDFKDIYVVFELMESDLHQVIKANDDLTKEHYQFFLYQLLRALKYIHTANVYHRDLKPKNILANANCKLKICDFGLARVAFSDNPMTIFWTDYVATRWYRAPELCGSFYSKYTPAIDIWSIGCIFAEVLTGKPLFPGKNVVHQLDLITDLLGTPSLDTISRVRNDKARKYLSSMRKKQPMPFSQKFPNADPLALKLLERLLAFDPKDRPTAEEALADPYFKGLAKIEREPSCQPISKMEFEFERRRVTKEDIRDLIFREILEYHPQLLKDYMNGTEQTNFLYPSAVDQFRKQFAQLEENGGKSGPVIPLERKHVSLPRGRHVLDEACKNPRDAEGLSGSLARASQLPQRIPLAKPGRVVGPYENASAKDGYDPRRLVRNALLAPQSAISPAYGFQRTEGKIESLERKPVEAERETQQRSPTLQGMPGKMASDVAVDMQAHRIHPSPGPNAGSSKDIITMEPNLLQAQPPYDGIAAAAHRKVSSVQFGMTRMY</sequence>
<evidence type="ECO:0000256" key="7">
    <source>
        <dbReference type="ARBA" id="ARBA00022777"/>
    </source>
</evidence>
<dbReference type="Gene3D" id="3.30.200.20">
    <property type="entry name" value="Phosphorylase Kinase, domain 1"/>
    <property type="match status" value="1"/>
</dbReference>
<dbReference type="Pfam" id="PF00069">
    <property type="entry name" value="Pkinase"/>
    <property type="match status" value="1"/>
</dbReference>
<evidence type="ECO:0000256" key="6">
    <source>
        <dbReference type="ARBA" id="ARBA00022741"/>
    </source>
</evidence>
<evidence type="ECO:0000259" key="13">
    <source>
        <dbReference type="PROSITE" id="PS50011"/>
    </source>
</evidence>
<keyword evidence="3" id="KW-0723">Serine/threonine-protein kinase</keyword>
<comment type="catalytic activity">
    <reaction evidence="10">
        <text>L-seryl-[protein] + ATP = O-phospho-L-seryl-[protein] + ADP + H(+)</text>
        <dbReference type="Rhea" id="RHEA:17989"/>
        <dbReference type="Rhea" id="RHEA-COMP:9863"/>
        <dbReference type="Rhea" id="RHEA-COMP:11604"/>
        <dbReference type="ChEBI" id="CHEBI:15378"/>
        <dbReference type="ChEBI" id="CHEBI:29999"/>
        <dbReference type="ChEBI" id="CHEBI:30616"/>
        <dbReference type="ChEBI" id="CHEBI:83421"/>
        <dbReference type="ChEBI" id="CHEBI:456216"/>
        <dbReference type="EC" id="2.7.11.24"/>
    </reaction>
</comment>
<comment type="catalytic activity">
    <reaction evidence="9">
        <text>L-threonyl-[protein] + ATP = O-phospho-L-threonyl-[protein] + ADP + H(+)</text>
        <dbReference type="Rhea" id="RHEA:46608"/>
        <dbReference type="Rhea" id="RHEA-COMP:11060"/>
        <dbReference type="Rhea" id="RHEA-COMP:11605"/>
        <dbReference type="ChEBI" id="CHEBI:15378"/>
        <dbReference type="ChEBI" id="CHEBI:30013"/>
        <dbReference type="ChEBI" id="CHEBI:30616"/>
        <dbReference type="ChEBI" id="CHEBI:61977"/>
        <dbReference type="ChEBI" id="CHEBI:456216"/>
        <dbReference type="EC" id="2.7.11.24"/>
    </reaction>
</comment>
<dbReference type="PANTHER" id="PTHR24055">
    <property type="entry name" value="MITOGEN-ACTIVATED PROTEIN KINASE"/>
    <property type="match status" value="1"/>
</dbReference>
<feature type="region of interest" description="Disordered" evidence="12">
    <location>
        <begin position="495"/>
        <end position="523"/>
    </location>
</feature>
<dbReference type="EMBL" id="CM017874">
    <property type="protein sequence ID" value="KAG1334915.1"/>
    <property type="molecule type" value="Genomic_DNA"/>
</dbReference>
<dbReference type="InterPro" id="IPR000719">
    <property type="entry name" value="Prot_kinase_dom"/>
</dbReference>
<keyword evidence="8 11" id="KW-0067">ATP-binding</keyword>
<dbReference type="InterPro" id="IPR011009">
    <property type="entry name" value="Kinase-like_dom_sf"/>
</dbReference>
<feature type="compositionally biased region" description="Basic and acidic residues" evidence="12">
    <location>
        <begin position="495"/>
        <end position="512"/>
    </location>
</feature>
<keyword evidence="4" id="KW-0597">Phosphoprotein</keyword>
<dbReference type="SMART" id="SM00220">
    <property type="entry name" value="S_TKc"/>
    <property type="match status" value="1"/>
</dbReference>
<dbReference type="FunFam" id="3.30.200.20:FF:000046">
    <property type="entry name" value="Mitogen-activated protein kinase"/>
    <property type="match status" value="1"/>
</dbReference>
<protein>
    <recommendedName>
        <fullName evidence="2">mitogen-activated protein kinase</fullName>
        <ecNumber evidence="2">2.7.11.24</ecNumber>
    </recommendedName>
</protein>
<keyword evidence="5" id="KW-0808">Transferase</keyword>
<evidence type="ECO:0000256" key="2">
    <source>
        <dbReference type="ARBA" id="ARBA00012411"/>
    </source>
</evidence>
<organism evidence="14 15">
    <name type="scientific">Cocos nucifera</name>
    <name type="common">Coconut palm</name>
    <dbReference type="NCBI Taxonomy" id="13894"/>
    <lineage>
        <taxon>Eukaryota</taxon>
        <taxon>Viridiplantae</taxon>
        <taxon>Streptophyta</taxon>
        <taxon>Embryophyta</taxon>
        <taxon>Tracheophyta</taxon>
        <taxon>Spermatophyta</taxon>
        <taxon>Magnoliopsida</taxon>
        <taxon>Liliopsida</taxon>
        <taxon>Arecaceae</taxon>
        <taxon>Arecoideae</taxon>
        <taxon>Cocoseae</taxon>
        <taxon>Attaleinae</taxon>
        <taxon>Cocos</taxon>
    </lineage>
</organism>
<evidence type="ECO:0000313" key="14">
    <source>
        <dbReference type="EMBL" id="KAG1334915.1"/>
    </source>
</evidence>
<keyword evidence="6 11" id="KW-0547">Nucleotide-binding</keyword>
<evidence type="ECO:0000256" key="8">
    <source>
        <dbReference type="ARBA" id="ARBA00022840"/>
    </source>
</evidence>
<dbReference type="PROSITE" id="PS01351">
    <property type="entry name" value="MAPK"/>
    <property type="match status" value="1"/>
</dbReference>
<evidence type="ECO:0000256" key="4">
    <source>
        <dbReference type="ARBA" id="ARBA00022553"/>
    </source>
</evidence>
<keyword evidence="7 14" id="KW-0418">Kinase</keyword>
<keyword evidence="15" id="KW-1185">Reference proteome</keyword>
<dbReference type="CDD" id="cd07859">
    <property type="entry name" value="STKc_TDY_MAPK"/>
    <property type="match status" value="1"/>
</dbReference>
<dbReference type="FunFam" id="1.10.510.10:FF:000017">
    <property type="entry name" value="Mitogen-activated protein kinase"/>
    <property type="match status" value="1"/>
</dbReference>
<dbReference type="GO" id="GO:0005524">
    <property type="term" value="F:ATP binding"/>
    <property type="evidence" value="ECO:0007669"/>
    <property type="project" value="UniProtKB-UniRule"/>
</dbReference>
<dbReference type="GO" id="GO:0004707">
    <property type="term" value="F:MAP kinase activity"/>
    <property type="evidence" value="ECO:0007669"/>
    <property type="project" value="UniProtKB-EC"/>
</dbReference>
<evidence type="ECO:0000256" key="11">
    <source>
        <dbReference type="PROSITE-ProRule" id="PRU10141"/>
    </source>
</evidence>
<reference evidence="14" key="1">
    <citation type="journal article" date="2017" name="Gigascience">
        <title>The genome draft of coconut (Cocos nucifera).</title>
        <authorList>
            <person name="Xiao Y."/>
            <person name="Xu P."/>
            <person name="Fan H."/>
            <person name="Baudouin L."/>
            <person name="Xia W."/>
            <person name="Bocs S."/>
            <person name="Xu J."/>
            <person name="Li Q."/>
            <person name="Guo A."/>
            <person name="Zhou L."/>
            <person name="Li J."/>
            <person name="Wu Y."/>
            <person name="Ma Z."/>
            <person name="Armero A."/>
            <person name="Issali A.E."/>
            <person name="Liu N."/>
            <person name="Peng M."/>
            <person name="Yang Y."/>
        </authorList>
    </citation>
    <scope>NUCLEOTIDE SEQUENCE</scope>
    <source>
        <tissue evidence="14">Spear leaf of Hainan Tall coconut</tissue>
    </source>
</reference>
<evidence type="ECO:0000256" key="1">
    <source>
        <dbReference type="ARBA" id="ARBA00008832"/>
    </source>
</evidence>
<comment type="caution">
    <text evidence="14">The sequence shown here is derived from an EMBL/GenBank/DDBJ whole genome shotgun (WGS) entry which is preliminary data.</text>
</comment>
<dbReference type="Gene3D" id="1.10.510.10">
    <property type="entry name" value="Transferase(Phosphotransferase) domain 1"/>
    <property type="match status" value="1"/>
</dbReference>
<dbReference type="InterPro" id="IPR017441">
    <property type="entry name" value="Protein_kinase_ATP_BS"/>
</dbReference>
<evidence type="ECO:0000256" key="3">
    <source>
        <dbReference type="ARBA" id="ARBA00022527"/>
    </source>
</evidence>
<dbReference type="Proteomes" id="UP000797356">
    <property type="component" value="Chromosome 3"/>
</dbReference>
<name>A0A8K0MYW8_COCNU</name>
<dbReference type="PROSITE" id="PS50011">
    <property type="entry name" value="PROTEIN_KINASE_DOM"/>
    <property type="match status" value="1"/>
</dbReference>
<evidence type="ECO:0000256" key="5">
    <source>
        <dbReference type="ARBA" id="ARBA00022679"/>
    </source>
</evidence>
<evidence type="ECO:0000313" key="15">
    <source>
        <dbReference type="Proteomes" id="UP000797356"/>
    </source>
</evidence>
<evidence type="ECO:0000256" key="12">
    <source>
        <dbReference type="SAM" id="MobiDB-lite"/>
    </source>
</evidence>
<evidence type="ECO:0000256" key="9">
    <source>
        <dbReference type="ARBA" id="ARBA00047592"/>
    </source>
</evidence>
<dbReference type="PROSITE" id="PS00107">
    <property type="entry name" value="PROTEIN_KINASE_ATP"/>
    <property type="match status" value="1"/>
</dbReference>
<accession>A0A8K0MYW8</accession>
<dbReference type="InterPro" id="IPR003527">
    <property type="entry name" value="MAP_kinase_CS"/>
</dbReference>
<feature type="domain" description="Protein kinase" evidence="13">
    <location>
        <begin position="25"/>
        <end position="316"/>
    </location>
</feature>
<proteinExistence type="inferred from homology"/>
<dbReference type="AlphaFoldDB" id="A0A8K0MYW8"/>
<dbReference type="SUPFAM" id="SSF56112">
    <property type="entry name" value="Protein kinase-like (PK-like)"/>
    <property type="match status" value="1"/>
</dbReference>
<dbReference type="InterPro" id="IPR050117">
    <property type="entry name" value="MAPK"/>
</dbReference>
<gene>
    <name evidence="14" type="ORF">COCNU_03G010340</name>
</gene>
<feature type="binding site" evidence="11">
    <location>
        <position position="55"/>
    </location>
    <ligand>
        <name>ATP</name>
        <dbReference type="ChEBI" id="CHEBI:30616"/>
    </ligand>
</feature>
<dbReference type="EC" id="2.7.11.24" evidence="2"/>
<reference evidence="14" key="2">
    <citation type="submission" date="2019-07" db="EMBL/GenBank/DDBJ databases">
        <authorList>
            <person name="Yang Y."/>
            <person name="Bocs S."/>
            <person name="Baudouin L."/>
        </authorList>
    </citation>
    <scope>NUCLEOTIDE SEQUENCE</scope>
    <source>
        <tissue evidence="14">Spear leaf of Hainan Tall coconut</tissue>
    </source>
</reference>
<comment type="similarity">
    <text evidence="1">Belongs to the protein kinase superfamily. CMGC Ser/Thr protein kinase family. MAP kinase subfamily.</text>
</comment>
<dbReference type="OrthoDB" id="2396at2759"/>
<evidence type="ECO:0000256" key="10">
    <source>
        <dbReference type="ARBA" id="ARBA00048312"/>
    </source>
</evidence>